<dbReference type="AlphaFoldDB" id="A0A1H1FWN6"/>
<keyword evidence="1" id="KW-0560">Oxidoreductase</keyword>
<dbReference type="CDD" id="cd05327">
    <property type="entry name" value="retinol-DH_like_SDR_c_like"/>
    <property type="match status" value="1"/>
</dbReference>
<dbReference type="InterPro" id="IPR036291">
    <property type="entry name" value="NAD(P)-bd_dom_sf"/>
</dbReference>
<dbReference type="PANTHER" id="PTHR43157">
    <property type="entry name" value="PHOSPHATIDYLINOSITOL-GLYCAN BIOSYNTHESIS CLASS F PROTEIN-RELATED"/>
    <property type="match status" value="1"/>
</dbReference>
<dbReference type="InterPro" id="IPR002347">
    <property type="entry name" value="SDR_fam"/>
</dbReference>
<proteinExistence type="predicted"/>
<dbReference type="Pfam" id="PF00106">
    <property type="entry name" value="adh_short"/>
    <property type="match status" value="1"/>
</dbReference>
<dbReference type="EMBL" id="FNLC01000002">
    <property type="protein sequence ID" value="SDR05352.1"/>
    <property type="molecule type" value="Genomic_DNA"/>
</dbReference>
<dbReference type="SUPFAM" id="SSF51735">
    <property type="entry name" value="NAD(P)-binding Rossmann-fold domains"/>
    <property type="match status" value="1"/>
</dbReference>
<gene>
    <name evidence="2" type="ORF">SAMN04489842_2148</name>
</gene>
<dbReference type="Gene3D" id="3.40.50.720">
    <property type="entry name" value="NAD(P)-binding Rossmann-like Domain"/>
    <property type="match status" value="1"/>
</dbReference>
<name>A0A1H1FWN6_NATTX</name>
<dbReference type="GO" id="GO:0016491">
    <property type="term" value="F:oxidoreductase activity"/>
    <property type="evidence" value="ECO:0007669"/>
    <property type="project" value="UniProtKB-KW"/>
</dbReference>
<organism evidence="2 3">
    <name type="scientific">Natronobacterium texcoconense</name>
    <dbReference type="NCBI Taxonomy" id="1095778"/>
    <lineage>
        <taxon>Archaea</taxon>
        <taxon>Methanobacteriati</taxon>
        <taxon>Methanobacteriota</taxon>
        <taxon>Stenosarchaea group</taxon>
        <taxon>Halobacteria</taxon>
        <taxon>Halobacteriales</taxon>
        <taxon>Natrialbaceae</taxon>
        <taxon>Natronobacterium</taxon>
    </lineage>
</organism>
<evidence type="ECO:0000313" key="2">
    <source>
        <dbReference type="EMBL" id="SDR05352.1"/>
    </source>
</evidence>
<evidence type="ECO:0000256" key="1">
    <source>
        <dbReference type="ARBA" id="ARBA00023002"/>
    </source>
</evidence>
<dbReference type="OrthoDB" id="10454at2157"/>
<dbReference type="PRINTS" id="PR00081">
    <property type="entry name" value="GDHRDH"/>
</dbReference>
<dbReference type="PANTHER" id="PTHR43157:SF31">
    <property type="entry name" value="PHOSPHATIDYLINOSITOL-GLYCAN BIOSYNTHESIS CLASS F PROTEIN"/>
    <property type="match status" value="1"/>
</dbReference>
<dbReference type="STRING" id="1095778.SAMN04489842_2148"/>
<evidence type="ECO:0000313" key="3">
    <source>
        <dbReference type="Proteomes" id="UP000198848"/>
    </source>
</evidence>
<keyword evidence="3" id="KW-1185">Reference proteome</keyword>
<protein>
    <submittedName>
        <fullName evidence="2">NAD(P)-dependent dehydrogenase, short-chain alcohol dehydrogenase family</fullName>
    </submittedName>
</protein>
<accession>A0A1H1FWN6</accession>
<dbReference type="NCBIfam" id="NF004846">
    <property type="entry name" value="PRK06197.1"/>
    <property type="match status" value="1"/>
</dbReference>
<dbReference type="RefSeq" id="WP_090381396.1">
    <property type="nucleotide sequence ID" value="NZ_FNLC01000002.1"/>
</dbReference>
<sequence length="322" mass="34107">MGWTEADVPNQRGQTVVVTGANSGIGYEATRMLAEQGATVVMACRSVDRGRDAAMAIKSKTDAGTLVVVELDLANLESVRTFPDRLARSEIGGDGTVPDVDVLINNAGVMAIPRRETVDGFEMQFGVNHLGHFALTGTLLDSLAAAARVVTVSSMAHEGGEIDFDDLHGEEYGKWTAYGQSKLANLLFAYELDRRLEASDRNVTSVAVHPGLSATNLQARGPKMAGSTVRLAFMRIVNALFAQSAASGALPTVYAATASDVDGGEYYGPGGFLNVRGAPDRQESAAQSHDRETARKLWQVSAEQTGVAFDLPTSAVAERDDA</sequence>
<reference evidence="3" key="1">
    <citation type="submission" date="2016-10" db="EMBL/GenBank/DDBJ databases">
        <authorList>
            <person name="Varghese N."/>
            <person name="Submissions S."/>
        </authorList>
    </citation>
    <scope>NUCLEOTIDE SEQUENCE [LARGE SCALE GENOMIC DNA]</scope>
    <source>
        <strain evidence="3">DSM 24767</strain>
    </source>
</reference>
<dbReference type="Proteomes" id="UP000198848">
    <property type="component" value="Unassembled WGS sequence"/>
</dbReference>